<sequence>MHNKIHRKARPRNGHLLSLAHVLLGFLRGSAPTVPAFPLLHGIGHMRENTPVALILKEDVFDRFILSLPRKGIDNFVIPIHPFLPQRAALTYFPSK</sequence>
<gene>
    <name evidence="1" type="ORF">SDC9_166093</name>
</gene>
<organism evidence="1">
    <name type="scientific">bioreactor metagenome</name>
    <dbReference type="NCBI Taxonomy" id="1076179"/>
    <lineage>
        <taxon>unclassified sequences</taxon>
        <taxon>metagenomes</taxon>
        <taxon>ecological metagenomes</taxon>
    </lineage>
</organism>
<evidence type="ECO:0000313" key="1">
    <source>
        <dbReference type="EMBL" id="MPN18730.1"/>
    </source>
</evidence>
<accession>A0A645FYL5</accession>
<proteinExistence type="predicted"/>
<dbReference type="AlphaFoldDB" id="A0A645FYL5"/>
<reference evidence="1" key="1">
    <citation type="submission" date="2019-08" db="EMBL/GenBank/DDBJ databases">
        <authorList>
            <person name="Kucharzyk K."/>
            <person name="Murdoch R.W."/>
            <person name="Higgins S."/>
            <person name="Loffler F."/>
        </authorList>
    </citation>
    <scope>NUCLEOTIDE SEQUENCE</scope>
</reference>
<protein>
    <submittedName>
        <fullName evidence="1">Uncharacterized protein</fullName>
    </submittedName>
</protein>
<dbReference type="EMBL" id="VSSQ01066128">
    <property type="protein sequence ID" value="MPN18730.1"/>
    <property type="molecule type" value="Genomic_DNA"/>
</dbReference>
<name>A0A645FYL5_9ZZZZ</name>
<comment type="caution">
    <text evidence="1">The sequence shown here is derived from an EMBL/GenBank/DDBJ whole genome shotgun (WGS) entry which is preliminary data.</text>
</comment>